<dbReference type="PANTHER" id="PTHR15207">
    <property type="entry name" value="NONSYNDROMIC HEARING IMPAIRMENT PROTEIN"/>
    <property type="match status" value="1"/>
</dbReference>
<dbReference type="GeneTree" id="ENSGT00940000155880"/>
<evidence type="ECO:0000256" key="4">
    <source>
        <dbReference type="ARBA" id="ARBA00022452"/>
    </source>
</evidence>
<sequence>MFALATRNFVEEVEDNGSLIPVTSLIDTIALLTVVVKRRRFWCWQKSKYLPTGFNLNDILTGDTPIKPVVVETDFIKYSGTFSDNIQGTVDANFSKYSVKLQGEDSSKLQSSFGSLKKEEIDMQKLLQDSKDKVLDMSHCLIQQTKEKQRRVFGIVKDRIVTTQPCSVIEEVQQGGQCGGSLSTCGPKMTKFLLKENASLGNDSDITMEIPTNTPIAYSLIELKIKHNGQYELCVLSDTNGGFDKVDATARMKDQPSISGAPAHSSDNKLDQLSDHFQLLSALPASTRSALLQQITKLLQDQITISALQDVLEQMCVDKGSASVDFKTTASQKQNVQAILDLLQQSSPEEPTEKSRSTSLHTALHLLISALDGEKSCTLQSLLVDFFSYTRGLVYPLHVQCASKNGELPLSAEASSVLTEAIYGKIEHLFASCNVSLRRNGDMVKAEINKQPGNLPLVLCIVIRSLASLAQGV</sequence>
<dbReference type="InterPro" id="IPR041263">
    <property type="entry name" value="Gasdermin_PUB"/>
</dbReference>
<evidence type="ECO:0000313" key="15">
    <source>
        <dbReference type="Proteomes" id="UP000261580"/>
    </source>
</evidence>
<reference evidence="14" key="1">
    <citation type="submission" date="2025-08" db="UniProtKB">
        <authorList>
            <consortium name="Ensembl"/>
        </authorList>
    </citation>
    <scope>IDENTIFICATION</scope>
</reference>
<dbReference type="STRING" id="32507.ENSNBRP00000020794"/>
<dbReference type="PANTHER" id="PTHR15207:SF3">
    <property type="entry name" value="DEAFNESS, AUTOSOMAL DOMINANT 5-RELATED"/>
    <property type="match status" value="1"/>
</dbReference>
<evidence type="ECO:0000256" key="9">
    <source>
        <dbReference type="ARBA" id="ARBA00023136"/>
    </source>
</evidence>
<comment type="subcellular location">
    <subcellularLocation>
        <location evidence="2">Cell membrane</location>
        <topology evidence="2">Multi-pass membrane protein</topology>
    </subcellularLocation>
    <subcellularLocation>
        <location evidence="1">Cytoplasm</location>
    </subcellularLocation>
</comment>
<evidence type="ECO:0000256" key="7">
    <source>
        <dbReference type="ARBA" id="ARBA00022590"/>
    </source>
</evidence>
<dbReference type="Proteomes" id="UP000261580">
    <property type="component" value="Unassembled WGS sequence"/>
</dbReference>
<dbReference type="Bgee" id="ENSNBRG00000015972">
    <property type="expression patterns" value="Expressed in mesonephros and 5 other cell types or tissues"/>
</dbReference>
<evidence type="ECO:0000259" key="12">
    <source>
        <dbReference type="Pfam" id="PF04598"/>
    </source>
</evidence>
<dbReference type="Pfam" id="PF04598">
    <property type="entry name" value="Gasdermin"/>
    <property type="match status" value="1"/>
</dbReference>
<dbReference type="GO" id="GO:0012501">
    <property type="term" value="P:programmed cell death"/>
    <property type="evidence" value="ECO:0007669"/>
    <property type="project" value="UniProtKB-KW"/>
</dbReference>
<evidence type="ECO:0000256" key="6">
    <source>
        <dbReference type="ARBA" id="ARBA00022490"/>
    </source>
</evidence>
<dbReference type="GO" id="GO:0042472">
    <property type="term" value="P:inner ear morphogenesis"/>
    <property type="evidence" value="ECO:0007669"/>
    <property type="project" value="Ensembl"/>
</dbReference>
<proteinExistence type="inferred from homology"/>
<dbReference type="OMA" id="EMTNDCL"/>
<keyword evidence="15" id="KW-1185">Reference proteome</keyword>
<evidence type="ECO:0000256" key="11">
    <source>
        <dbReference type="ARBA" id="ARBA00023288"/>
    </source>
</evidence>
<evidence type="ECO:0000256" key="2">
    <source>
        <dbReference type="ARBA" id="ARBA00004651"/>
    </source>
</evidence>
<name>A0A3Q4MW03_NEOBR</name>
<evidence type="ECO:0000256" key="8">
    <source>
        <dbReference type="ARBA" id="ARBA00022692"/>
    </source>
</evidence>
<organism evidence="14 15">
    <name type="scientific">Neolamprologus brichardi</name>
    <name type="common">Fairy cichlid</name>
    <name type="synonym">Lamprologus brichardi</name>
    <dbReference type="NCBI Taxonomy" id="32507"/>
    <lineage>
        <taxon>Eukaryota</taxon>
        <taxon>Metazoa</taxon>
        <taxon>Chordata</taxon>
        <taxon>Craniata</taxon>
        <taxon>Vertebrata</taxon>
        <taxon>Euteleostomi</taxon>
        <taxon>Actinopterygii</taxon>
        <taxon>Neopterygii</taxon>
        <taxon>Teleostei</taxon>
        <taxon>Neoteleostei</taxon>
        <taxon>Acanthomorphata</taxon>
        <taxon>Ovalentaria</taxon>
        <taxon>Cichlomorphae</taxon>
        <taxon>Cichliformes</taxon>
        <taxon>Cichlidae</taxon>
        <taxon>African cichlids</taxon>
        <taxon>Pseudocrenilabrinae</taxon>
        <taxon>Lamprologini</taxon>
        <taxon>Neolamprologus</taxon>
    </lineage>
</organism>
<keyword evidence="6" id="KW-0963">Cytoplasm</keyword>
<keyword evidence="10" id="KW-0564">Palmitate</keyword>
<evidence type="ECO:0000259" key="13">
    <source>
        <dbReference type="Pfam" id="PF17708"/>
    </source>
</evidence>
<protein>
    <submittedName>
        <fullName evidence="14">Gasdermin Eb</fullName>
    </submittedName>
</protein>
<evidence type="ECO:0000256" key="1">
    <source>
        <dbReference type="ARBA" id="ARBA00004496"/>
    </source>
</evidence>
<evidence type="ECO:0000256" key="5">
    <source>
        <dbReference type="ARBA" id="ARBA00022475"/>
    </source>
</evidence>
<accession>A0A3Q4MW03</accession>
<keyword evidence="5" id="KW-1003">Cell membrane</keyword>
<keyword evidence="7" id="KW-1210">Necrosis</keyword>
<reference evidence="14" key="2">
    <citation type="submission" date="2025-09" db="UniProtKB">
        <authorList>
            <consortium name="Ensembl"/>
        </authorList>
    </citation>
    <scope>IDENTIFICATION</scope>
</reference>
<keyword evidence="11" id="KW-0449">Lipoprotein</keyword>
<feature type="domain" description="Gasdermin PUB" evidence="13">
    <location>
        <begin position="273"/>
        <end position="440"/>
    </location>
</feature>
<dbReference type="GO" id="GO:0070269">
    <property type="term" value="P:pyroptotic inflammatory response"/>
    <property type="evidence" value="ECO:0007669"/>
    <property type="project" value="Ensembl"/>
</dbReference>
<keyword evidence="9" id="KW-0472">Membrane</keyword>
<dbReference type="InterPro" id="IPR042377">
    <property type="entry name" value="GSDME"/>
</dbReference>
<evidence type="ECO:0000313" key="14">
    <source>
        <dbReference type="Ensembl" id="ENSNBRP00000020794.1"/>
    </source>
</evidence>
<evidence type="ECO:0000256" key="3">
    <source>
        <dbReference type="ARBA" id="ARBA00009279"/>
    </source>
</evidence>
<dbReference type="AlphaFoldDB" id="A0A3Q4MW03"/>
<dbReference type="GO" id="GO:0009617">
    <property type="term" value="P:response to bacterium"/>
    <property type="evidence" value="ECO:0007669"/>
    <property type="project" value="Ensembl"/>
</dbReference>
<dbReference type="Pfam" id="PF17708">
    <property type="entry name" value="Gasdermin_C"/>
    <property type="match status" value="1"/>
</dbReference>
<dbReference type="GO" id="GO:0005886">
    <property type="term" value="C:plasma membrane"/>
    <property type="evidence" value="ECO:0007669"/>
    <property type="project" value="UniProtKB-SubCell"/>
</dbReference>
<dbReference type="InterPro" id="IPR040460">
    <property type="entry name" value="Gasdermin_pore"/>
</dbReference>
<keyword evidence="8" id="KW-0812">Transmembrane</keyword>
<dbReference type="GO" id="GO:0005737">
    <property type="term" value="C:cytoplasm"/>
    <property type="evidence" value="ECO:0007669"/>
    <property type="project" value="UniProtKB-SubCell"/>
</dbReference>
<evidence type="ECO:0000256" key="10">
    <source>
        <dbReference type="ARBA" id="ARBA00023139"/>
    </source>
</evidence>
<keyword evidence="4" id="KW-1134">Transmembrane beta strand</keyword>
<comment type="similarity">
    <text evidence="3">Belongs to the gasdermin family.</text>
</comment>
<feature type="domain" description="Gasdermin pore forming" evidence="12">
    <location>
        <begin position="1"/>
        <end position="244"/>
    </location>
</feature>
<dbReference type="Ensembl" id="ENSNBRT00000021358.1">
    <property type="protein sequence ID" value="ENSNBRP00000020794.1"/>
    <property type="gene ID" value="ENSNBRG00000015972.1"/>
</dbReference>